<accession>A0A813H042</accession>
<feature type="region of interest" description="Disordered" evidence="1">
    <location>
        <begin position="1"/>
        <end position="23"/>
    </location>
</feature>
<sequence>MVVQKITNNINSNNNSNKKSTGFSSGSSNTTVCSIHLAHCSCEDNKLIKQQLKQYNEKGIIEPSEWKVPCQRVTLRKVPCQPRRRFLDQNVARPSFRRLALLHGFGLVDCHADSLISVFFYPLPQNKAPFV</sequence>
<dbReference type="Proteomes" id="UP000654075">
    <property type="component" value="Unassembled WGS sequence"/>
</dbReference>
<protein>
    <submittedName>
        <fullName evidence="2">Uncharacterized protein</fullName>
    </submittedName>
</protein>
<evidence type="ECO:0000313" key="3">
    <source>
        <dbReference type="Proteomes" id="UP000654075"/>
    </source>
</evidence>
<proteinExistence type="predicted"/>
<evidence type="ECO:0000313" key="2">
    <source>
        <dbReference type="EMBL" id="CAE8631030.1"/>
    </source>
</evidence>
<gene>
    <name evidence="2" type="ORF">PGLA1383_LOCUS47174</name>
</gene>
<name>A0A813H042_POLGL</name>
<dbReference type="EMBL" id="CAJNNV010030008">
    <property type="protein sequence ID" value="CAE8631030.1"/>
    <property type="molecule type" value="Genomic_DNA"/>
</dbReference>
<keyword evidence="3" id="KW-1185">Reference proteome</keyword>
<evidence type="ECO:0000256" key="1">
    <source>
        <dbReference type="SAM" id="MobiDB-lite"/>
    </source>
</evidence>
<dbReference type="AlphaFoldDB" id="A0A813H042"/>
<comment type="caution">
    <text evidence="2">The sequence shown here is derived from an EMBL/GenBank/DDBJ whole genome shotgun (WGS) entry which is preliminary data.</text>
</comment>
<reference evidence="2" key="1">
    <citation type="submission" date="2021-02" db="EMBL/GenBank/DDBJ databases">
        <authorList>
            <person name="Dougan E. K."/>
            <person name="Rhodes N."/>
            <person name="Thang M."/>
            <person name="Chan C."/>
        </authorList>
    </citation>
    <scope>NUCLEOTIDE SEQUENCE</scope>
</reference>
<organism evidence="2 3">
    <name type="scientific">Polarella glacialis</name>
    <name type="common">Dinoflagellate</name>
    <dbReference type="NCBI Taxonomy" id="89957"/>
    <lineage>
        <taxon>Eukaryota</taxon>
        <taxon>Sar</taxon>
        <taxon>Alveolata</taxon>
        <taxon>Dinophyceae</taxon>
        <taxon>Suessiales</taxon>
        <taxon>Suessiaceae</taxon>
        <taxon>Polarella</taxon>
    </lineage>
</organism>